<dbReference type="Proteomes" id="UP000741360">
    <property type="component" value="Unassembled WGS sequence"/>
</dbReference>
<comment type="caution">
    <text evidence="3">The sequence shown here is derived from an EMBL/GenBank/DDBJ whole genome shotgun (WGS) entry which is preliminary data.</text>
</comment>
<accession>A0A932M183</accession>
<protein>
    <submittedName>
        <fullName evidence="3">AMP-binding protein</fullName>
    </submittedName>
</protein>
<dbReference type="Gene3D" id="3.40.50.12780">
    <property type="entry name" value="N-terminal domain of ligase-like"/>
    <property type="match status" value="1"/>
</dbReference>
<dbReference type="InterPro" id="IPR000873">
    <property type="entry name" value="AMP-dep_synth/lig_dom"/>
</dbReference>
<evidence type="ECO:0000313" key="3">
    <source>
        <dbReference type="EMBL" id="MBI3015190.1"/>
    </source>
</evidence>
<dbReference type="SUPFAM" id="SSF56801">
    <property type="entry name" value="Acetyl-CoA synthetase-like"/>
    <property type="match status" value="1"/>
</dbReference>
<dbReference type="PANTHER" id="PTHR43845">
    <property type="entry name" value="BLR5969 PROTEIN"/>
    <property type="match status" value="1"/>
</dbReference>
<dbReference type="Pfam" id="PF00501">
    <property type="entry name" value="AMP-binding"/>
    <property type="match status" value="1"/>
</dbReference>
<dbReference type="InterPro" id="IPR028154">
    <property type="entry name" value="AMP-dep_Lig_C"/>
</dbReference>
<dbReference type="EMBL" id="JACPSX010000173">
    <property type="protein sequence ID" value="MBI3015190.1"/>
    <property type="molecule type" value="Genomic_DNA"/>
</dbReference>
<reference evidence="3" key="1">
    <citation type="submission" date="2020-07" db="EMBL/GenBank/DDBJ databases">
        <title>Huge and variable diversity of episymbiotic CPR bacteria and DPANN archaea in groundwater ecosystems.</title>
        <authorList>
            <person name="He C.Y."/>
            <person name="Keren R."/>
            <person name="Whittaker M."/>
            <person name="Farag I.F."/>
            <person name="Doudna J."/>
            <person name="Cate J.H.D."/>
            <person name="Banfield J.F."/>
        </authorList>
    </citation>
    <scope>NUCLEOTIDE SEQUENCE</scope>
    <source>
        <strain evidence="3">NC_groundwater_717_Ag_S-0.2um_59_8</strain>
    </source>
</reference>
<gene>
    <name evidence="3" type="ORF">HYY65_09065</name>
</gene>
<dbReference type="AlphaFoldDB" id="A0A932M183"/>
<dbReference type="InterPro" id="IPR045851">
    <property type="entry name" value="AMP-bd_C_sf"/>
</dbReference>
<evidence type="ECO:0000259" key="2">
    <source>
        <dbReference type="Pfam" id="PF14535"/>
    </source>
</evidence>
<organism evidence="3 4">
    <name type="scientific">Tectimicrobiota bacterium</name>
    <dbReference type="NCBI Taxonomy" id="2528274"/>
    <lineage>
        <taxon>Bacteria</taxon>
        <taxon>Pseudomonadati</taxon>
        <taxon>Nitrospinota/Tectimicrobiota group</taxon>
        <taxon>Candidatus Tectimicrobiota</taxon>
    </lineage>
</organism>
<feature type="domain" description="AMP-dependent synthetase/ligase" evidence="1">
    <location>
        <begin position="78"/>
        <end position="304"/>
    </location>
</feature>
<evidence type="ECO:0000313" key="4">
    <source>
        <dbReference type="Proteomes" id="UP000741360"/>
    </source>
</evidence>
<name>A0A932M183_UNCTE</name>
<sequence>MKQSIFSEVSLQSKYWNPYTETMPREEINALHLKRIQKLLRYAYDRVPLYRKLYDRAGLKPEDICTLEDFDRLVPSIDKKDLLEAQAKRPPWGEAAALGEETLLYRYQTSGSTGVPLGIPVSYYDSIRYGDQWAYGFWGLGLRPGHTFYFAFGWGAFIGFWSAYWGVRRIGGTVFSGGGLSTEMRLKQLLEYKPTVFLSTPTYALYMVEKAREMGIHLRDIGIKVMYLSGEPGVSIPSTRKAIEDAWGAKAYEQYGIGEVGAICPTCPHQLGVHLAEDFAYSTVVNPETGQAVSEGEAGENLVTSYAQLYQPVIKYRTHDLVRPSYSVCECGRTWTLFRDGVRGRTDHMVIIKGSNLYPTAVEALLGTIAGLSPHYEIHISRGPLNDEVSVKVEAAQDAPASGYLELQKKAEETLYSRILVKIGVEICAPGALPRYELKAKRFFDHRPKS</sequence>
<dbReference type="Pfam" id="PF14535">
    <property type="entry name" value="AMP-binding_C_2"/>
    <property type="match status" value="1"/>
</dbReference>
<dbReference type="PANTHER" id="PTHR43845:SF1">
    <property type="entry name" value="BLR5969 PROTEIN"/>
    <property type="match status" value="1"/>
</dbReference>
<evidence type="ECO:0000259" key="1">
    <source>
        <dbReference type="Pfam" id="PF00501"/>
    </source>
</evidence>
<dbReference type="InterPro" id="IPR042099">
    <property type="entry name" value="ANL_N_sf"/>
</dbReference>
<dbReference type="Gene3D" id="3.30.300.30">
    <property type="match status" value="1"/>
</dbReference>
<proteinExistence type="predicted"/>
<feature type="domain" description="AMP-dependent ligase C-terminal" evidence="2">
    <location>
        <begin position="354"/>
        <end position="447"/>
    </location>
</feature>